<dbReference type="EMBL" id="JAGTJQ010000010">
    <property type="protein sequence ID" value="KAH7020974.1"/>
    <property type="molecule type" value="Genomic_DNA"/>
</dbReference>
<evidence type="ECO:0000313" key="2">
    <source>
        <dbReference type="Proteomes" id="UP000756346"/>
    </source>
</evidence>
<organism evidence="1 2">
    <name type="scientific">Microdochium trichocladiopsis</name>
    <dbReference type="NCBI Taxonomy" id="1682393"/>
    <lineage>
        <taxon>Eukaryota</taxon>
        <taxon>Fungi</taxon>
        <taxon>Dikarya</taxon>
        <taxon>Ascomycota</taxon>
        <taxon>Pezizomycotina</taxon>
        <taxon>Sordariomycetes</taxon>
        <taxon>Xylariomycetidae</taxon>
        <taxon>Xylariales</taxon>
        <taxon>Microdochiaceae</taxon>
        <taxon>Microdochium</taxon>
    </lineage>
</organism>
<reference evidence="1" key="1">
    <citation type="journal article" date="2021" name="Nat. Commun.">
        <title>Genetic determinants of endophytism in the Arabidopsis root mycobiome.</title>
        <authorList>
            <person name="Mesny F."/>
            <person name="Miyauchi S."/>
            <person name="Thiergart T."/>
            <person name="Pickel B."/>
            <person name="Atanasova L."/>
            <person name="Karlsson M."/>
            <person name="Huettel B."/>
            <person name="Barry K.W."/>
            <person name="Haridas S."/>
            <person name="Chen C."/>
            <person name="Bauer D."/>
            <person name="Andreopoulos W."/>
            <person name="Pangilinan J."/>
            <person name="LaButti K."/>
            <person name="Riley R."/>
            <person name="Lipzen A."/>
            <person name="Clum A."/>
            <person name="Drula E."/>
            <person name="Henrissat B."/>
            <person name="Kohler A."/>
            <person name="Grigoriev I.V."/>
            <person name="Martin F.M."/>
            <person name="Hacquard S."/>
        </authorList>
    </citation>
    <scope>NUCLEOTIDE SEQUENCE</scope>
    <source>
        <strain evidence="1">MPI-CAGE-CH-0230</strain>
    </source>
</reference>
<protein>
    <submittedName>
        <fullName evidence="1">Uncharacterized protein</fullName>
    </submittedName>
</protein>
<gene>
    <name evidence="1" type="ORF">B0I36DRAFT_333553</name>
</gene>
<evidence type="ECO:0000313" key="1">
    <source>
        <dbReference type="EMBL" id="KAH7020974.1"/>
    </source>
</evidence>
<dbReference type="GeneID" id="70184783"/>
<sequence>MGISLTHALRGTASPSLWAACLSLLRGQQARDSETMAQTPDPLNDCRFQLNAVPRPCLCNPPLLHPGSADPGTTHLHGEAEI</sequence>
<dbReference type="AlphaFoldDB" id="A0A9P8XVM1"/>
<name>A0A9P8XVM1_9PEZI</name>
<dbReference type="Proteomes" id="UP000756346">
    <property type="component" value="Unassembled WGS sequence"/>
</dbReference>
<keyword evidence="2" id="KW-1185">Reference proteome</keyword>
<accession>A0A9P8XVM1</accession>
<proteinExistence type="predicted"/>
<comment type="caution">
    <text evidence="1">The sequence shown here is derived from an EMBL/GenBank/DDBJ whole genome shotgun (WGS) entry which is preliminary data.</text>
</comment>
<dbReference type="RefSeq" id="XP_046007175.1">
    <property type="nucleotide sequence ID" value="XM_046155237.1"/>
</dbReference>